<gene>
    <name evidence="1" type="ORF">ACCUM_3919</name>
</gene>
<comment type="caution">
    <text evidence="1">The sequence shown here is derived from an EMBL/GenBank/DDBJ whole genome shotgun (WGS) entry which is preliminary data.</text>
</comment>
<protein>
    <submittedName>
        <fullName evidence="1">Uncharacterized protein</fullName>
    </submittedName>
</protein>
<dbReference type="EMBL" id="SWAD01000040">
    <property type="protein sequence ID" value="TMQ76787.1"/>
    <property type="molecule type" value="Genomic_DNA"/>
</dbReference>
<accession>A0A5S4EN00</accession>
<sequence length="49" mass="5291">MPPAPSIEIDRVARRAIVGGRQIEPAELATLADASLTWDQAAPRRRLPG</sequence>
<evidence type="ECO:0000313" key="2">
    <source>
        <dbReference type="Proteomes" id="UP000306324"/>
    </source>
</evidence>
<dbReference type="RefSeq" id="WP_171047320.1">
    <property type="nucleotide sequence ID" value="NZ_SWAD01000040.1"/>
</dbReference>
<reference evidence="1 2" key="1">
    <citation type="submission" date="2019-04" db="EMBL/GenBank/DDBJ databases">
        <title>A novel phosphate-accumulating bacterium identified in bioreactor for phosphate removal from wastewater.</title>
        <authorList>
            <person name="Kotlyarov R.Y."/>
            <person name="Beletsky A.V."/>
            <person name="Kallistova A.Y."/>
            <person name="Dorofeev A.G."/>
            <person name="Nikolaev Y.Y."/>
            <person name="Pimenov N.V."/>
            <person name="Ravin N.V."/>
            <person name="Mardanov A.V."/>
        </authorList>
    </citation>
    <scope>NUCLEOTIDE SEQUENCE [LARGE SCALE GENOMIC DNA]</scope>
    <source>
        <strain evidence="1 2">Bin19</strain>
    </source>
</reference>
<name>A0A5S4EN00_9PROT</name>
<evidence type="ECO:0000313" key="1">
    <source>
        <dbReference type="EMBL" id="TMQ76787.1"/>
    </source>
</evidence>
<keyword evidence="2" id="KW-1185">Reference proteome</keyword>
<organism evidence="1 2">
    <name type="scientific">Candidatus Accumulibacter phosphatis</name>
    <dbReference type="NCBI Taxonomy" id="327160"/>
    <lineage>
        <taxon>Bacteria</taxon>
        <taxon>Pseudomonadati</taxon>
        <taxon>Pseudomonadota</taxon>
        <taxon>Betaproteobacteria</taxon>
        <taxon>Candidatus Accumulibacter</taxon>
    </lineage>
</organism>
<proteinExistence type="predicted"/>
<dbReference type="Proteomes" id="UP000306324">
    <property type="component" value="Unassembled WGS sequence"/>
</dbReference>
<dbReference type="AlphaFoldDB" id="A0A5S4EN00"/>